<dbReference type="InterPro" id="IPR036412">
    <property type="entry name" value="HAD-like_sf"/>
</dbReference>
<protein>
    <submittedName>
        <fullName evidence="6">HAD-IA family hydrolase</fullName>
    </submittedName>
</protein>
<dbReference type="Gene3D" id="1.10.150.240">
    <property type="entry name" value="Putative phosphatase, domain 2"/>
    <property type="match status" value="1"/>
</dbReference>
<gene>
    <name evidence="6" type="ORF">GNZ18_09390</name>
</gene>
<organism evidence="6 7">
    <name type="scientific">Actinomadura litoris</name>
    <dbReference type="NCBI Taxonomy" id="2678616"/>
    <lineage>
        <taxon>Bacteria</taxon>
        <taxon>Bacillati</taxon>
        <taxon>Actinomycetota</taxon>
        <taxon>Actinomycetes</taxon>
        <taxon>Streptosporangiales</taxon>
        <taxon>Thermomonosporaceae</taxon>
        <taxon>Actinomadura</taxon>
    </lineage>
</organism>
<evidence type="ECO:0000256" key="4">
    <source>
        <dbReference type="ARBA" id="ARBA00022842"/>
    </source>
</evidence>
<dbReference type="GO" id="GO:0016787">
    <property type="term" value="F:hydrolase activity"/>
    <property type="evidence" value="ECO:0007669"/>
    <property type="project" value="UniProtKB-KW"/>
</dbReference>
<proteinExistence type="inferred from homology"/>
<evidence type="ECO:0000313" key="7">
    <source>
        <dbReference type="Proteomes" id="UP000432015"/>
    </source>
</evidence>
<dbReference type="NCBIfam" id="TIGR01509">
    <property type="entry name" value="HAD-SF-IA-v3"/>
    <property type="match status" value="1"/>
</dbReference>
<keyword evidence="6" id="KW-0378">Hydrolase</keyword>
<dbReference type="InterPro" id="IPR023214">
    <property type="entry name" value="HAD_sf"/>
</dbReference>
<dbReference type="AlphaFoldDB" id="A0A7K1KXC5"/>
<keyword evidence="7" id="KW-1185">Reference proteome</keyword>
<dbReference type="CDD" id="cd07505">
    <property type="entry name" value="HAD_BPGM-like"/>
    <property type="match status" value="1"/>
</dbReference>
<accession>A0A7K1KXC5</accession>
<dbReference type="GO" id="GO:0046872">
    <property type="term" value="F:metal ion binding"/>
    <property type="evidence" value="ECO:0007669"/>
    <property type="project" value="UniProtKB-KW"/>
</dbReference>
<dbReference type="Proteomes" id="UP000432015">
    <property type="component" value="Unassembled WGS sequence"/>
</dbReference>
<name>A0A7K1KXC5_9ACTN</name>
<evidence type="ECO:0000256" key="2">
    <source>
        <dbReference type="ARBA" id="ARBA00006171"/>
    </source>
</evidence>
<dbReference type="EMBL" id="WOFH01000003">
    <property type="protein sequence ID" value="MUN36809.1"/>
    <property type="molecule type" value="Genomic_DNA"/>
</dbReference>
<dbReference type="InterPro" id="IPR006439">
    <property type="entry name" value="HAD-SF_hydro_IA"/>
</dbReference>
<evidence type="ECO:0000256" key="5">
    <source>
        <dbReference type="ARBA" id="ARBA00023277"/>
    </source>
</evidence>
<keyword evidence="3" id="KW-0479">Metal-binding</keyword>
<dbReference type="SFLD" id="SFLDG01129">
    <property type="entry name" value="C1.5:_HAD__Beta-PGM__Phosphata"/>
    <property type="match status" value="1"/>
</dbReference>
<dbReference type="PANTHER" id="PTHR46193">
    <property type="entry name" value="6-PHOSPHOGLUCONATE PHOSPHATASE"/>
    <property type="match status" value="1"/>
</dbReference>
<dbReference type="InterPro" id="IPR051600">
    <property type="entry name" value="Beta-PGM-like"/>
</dbReference>
<dbReference type="InterPro" id="IPR023198">
    <property type="entry name" value="PGP-like_dom2"/>
</dbReference>
<dbReference type="SFLD" id="SFLDS00003">
    <property type="entry name" value="Haloacid_Dehalogenase"/>
    <property type="match status" value="1"/>
</dbReference>
<dbReference type="PANTHER" id="PTHR46193:SF18">
    <property type="entry name" value="HEXITOL PHOSPHATASE B"/>
    <property type="match status" value="1"/>
</dbReference>
<dbReference type="Pfam" id="PF00702">
    <property type="entry name" value="Hydrolase"/>
    <property type="match status" value="1"/>
</dbReference>
<sequence length="258" mass="27298">MHAVGREFQGGWIADMNLTGIAPAIDQAITVGGVGGVQAVVFDFNGTITDDDEFQFIVYAETVAAKMGAELDRAFFFGLRGLNDPDMFRAMHAHHVGGAPSPEFVETLCRDRLDRYVARVRSISPVRPDAAAFVRALAARAPHVPLAVVTGAPRAEAAPVLAAEGLLGLFATVVTAEDVAHGKPDPEGFLAALATLRADRPWLRADEVLVFEDAAVGITAARRAGMRCIGVHLQGPEAGADADEVHDVMGPHLLYPTA</sequence>
<comment type="similarity">
    <text evidence="2">Belongs to the HAD-like hydrolase superfamily. CbbY/CbbZ/Gph/YieH family.</text>
</comment>
<dbReference type="Gene3D" id="3.40.50.1000">
    <property type="entry name" value="HAD superfamily/HAD-like"/>
    <property type="match status" value="1"/>
</dbReference>
<keyword evidence="5" id="KW-0119">Carbohydrate metabolism</keyword>
<evidence type="ECO:0000256" key="1">
    <source>
        <dbReference type="ARBA" id="ARBA00001946"/>
    </source>
</evidence>
<comment type="cofactor">
    <cofactor evidence="1">
        <name>Mg(2+)</name>
        <dbReference type="ChEBI" id="CHEBI:18420"/>
    </cofactor>
</comment>
<comment type="caution">
    <text evidence="6">The sequence shown here is derived from an EMBL/GenBank/DDBJ whole genome shotgun (WGS) entry which is preliminary data.</text>
</comment>
<keyword evidence="4" id="KW-0460">Magnesium</keyword>
<evidence type="ECO:0000313" key="6">
    <source>
        <dbReference type="EMBL" id="MUN36809.1"/>
    </source>
</evidence>
<evidence type="ECO:0000256" key="3">
    <source>
        <dbReference type="ARBA" id="ARBA00022723"/>
    </source>
</evidence>
<reference evidence="6 7" key="1">
    <citation type="submission" date="2019-11" db="EMBL/GenBank/DDBJ databases">
        <authorList>
            <person name="Cao P."/>
        </authorList>
    </citation>
    <scope>NUCLEOTIDE SEQUENCE [LARGE SCALE GENOMIC DNA]</scope>
    <source>
        <strain evidence="6 7">NEAU-AAG5</strain>
    </source>
</reference>
<dbReference type="SUPFAM" id="SSF56784">
    <property type="entry name" value="HAD-like"/>
    <property type="match status" value="1"/>
</dbReference>